<feature type="region of interest" description="Disordered" evidence="1">
    <location>
        <begin position="121"/>
        <end position="147"/>
    </location>
</feature>
<reference evidence="3" key="1">
    <citation type="journal article" date="2019" name="Int. J. Syst. Evol. Microbiol.">
        <title>The Global Catalogue of Microorganisms (GCM) 10K type strain sequencing project: providing services to taxonomists for standard genome sequencing and annotation.</title>
        <authorList>
            <consortium name="The Broad Institute Genomics Platform"/>
            <consortium name="The Broad Institute Genome Sequencing Center for Infectious Disease"/>
            <person name="Wu L."/>
            <person name="Ma J."/>
        </authorList>
    </citation>
    <scope>NUCLEOTIDE SEQUENCE [LARGE SCALE GENOMIC DNA]</scope>
    <source>
        <strain evidence="3">CGMCC 4.7367</strain>
    </source>
</reference>
<dbReference type="Proteomes" id="UP000605568">
    <property type="component" value="Unassembled WGS sequence"/>
</dbReference>
<evidence type="ECO:0000256" key="1">
    <source>
        <dbReference type="SAM" id="MobiDB-lite"/>
    </source>
</evidence>
<evidence type="ECO:0008006" key="4">
    <source>
        <dbReference type="Google" id="ProtNLM"/>
    </source>
</evidence>
<accession>A0ABQ3MST6</accession>
<dbReference type="InterPro" id="IPR012340">
    <property type="entry name" value="NA-bd_OB-fold"/>
</dbReference>
<sequence length="147" mass="16045">MTGTPRWFDAQFTDGRRSFTCGPFDTPTEAEEFGRQHATPRLRYTGVANRVGRQEVAMLIAQLDLAVAGRQDKRHVGAVTRWEPDATSGFITDTSGTSWFVSRDSLPGSLLSLPVGTRVTFTGSPKPAPGKKYPQAQSVHTEETDCG</sequence>
<comment type="caution">
    <text evidence="2">The sequence shown here is derived from an EMBL/GenBank/DDBJ whole genome shotgun (WGS) entry which is preliminary data.</text>
</comment>
<dbReference type="Gene3D" id="2.40.50.140">
    <property type="entry name" value="Nucleic acid-binding proteins"/>
    <property type="match status" value="1"/>
</dbReference>
<protein>
    <recommendedName>
        <fullName evidence="4">Cold shock protein, CspA family</fullName>
    </recommendedName>
</protein>
<keyword evidence="3" id="KW-1185">Reference proteome</keyword>
<organism evidence="2 3">
    <name type="scientific">Lentzea cavernae</name>
    <dbReference type="NCBI Taxonomy" id="2020703"/>
    <lineage>
        <taxon>Bacteria</taxon>
        <taxon>Bacillati</taxon>
        <taxon>Actinomycetota</taxon>
        <taxon>Actinomycetes</taxon>
        <taxon>Pseudonocardiales</taxon>
        <taxon>Pseudonocardiaceae</taxon>
        <taxon>Lentzea</taxon>
    </lineage>
</organism>
<evidence type="ECO:0000313" key="3">
    <source>
        <dbReference type="Proteomes" id="UP000605568"/>
    </source>
</evidence>
<proteinExistence type="predicted"/>
<dbReference type="RefSeq" id="WP_191304466.1">
    <property type="nucleotide sequence ID" value="NZ_BNAR01000018.1"/>
</dbReference>
<name>A0ABQ3MST6_9PSEU</name>
<dbReference type="EMBL" id="BNAR01000018">
    <property type="protein sequence ID" value="GHH57896.1"/>
    <property type="molecule type" value="Genomic_DNA"/>
</dbReference>
<gene>
    <name evidence="2" type="ORF">GCM10017774_78370</name>
</gene>
<evidence type="ECO:0000313" key="2">
    <source>
        <dbReference type="EMBL" id="GHH57896.1"/>
    </source>
</evidence>